<reference evidence="1 2" key="1">
    <citation type="submission" date="2016-02" db="EMBL/GenBank/DDBJ databases">
        <title>Genome analysis of coral dinoflagellate symbionts highlights evolutionary adaptations to a symbiotic lifestyle.</title>
        <authorList>
            <person name="Aranda M."/>
            <person name="Li Y."/>
            <person name="Liew Y.J."/>
            <person name="Baumgarten S."/>
            <person name="Simakov O."/>
            <person name="Wilson M."/>
            <person name="Piel J."/>
            <person name="Ashoor H."/>
            <person name="Bougouffa S."/>
            <person name="Bajic V.B."/>
            <person name="Ryu T."/>
            <person name="Ravasi T."/>
            <person name="Bayer T."/>
            <person name="Micklem G."/>
            <person name="Kim H."/>
            <person name="Bhak J."/>
            <person name="Lajeunesse T.C."/>
            <person name="Voolstra C.R."/>
        </authorList>
    </citation>
    <scope>NUCLEOTIDE SEQUENCE [LARGE SCALE GENOMIC DNA]</scope>
    <source>
        <strain evidence="1 2">CCMP2467</strain>
    </source>
</reference>
<dbReference type="EMBL" id="LSRX01001985">
    <property type="protein sequence ID" value="OLP76572.1"/>
    <property type="molecule type" value="Genomic_DNA"/>
</dbReference>
<gene>
    <name evidence="1" type="ORF">AK812_SmicGene43476</name>
</gene>
<evidence type="ECO:0000313" key="2">
    <source>
        <dbReference type="Proteomes" id="UP000186817"/>
    </source>
</evidence>
<organism evidence="1 2">
    <name type="scientific">Symbiodinium microadriaticum</name>
    <name type="common">Dinoflagellate</name>
    <name type="synonym">Zooxanthella microadriatica</name>
    <dbReference type="NCBI Taxonomy" id="2951"/>
    <lineage>
        <taxon>Eukaryota</taxon>
        <taxon>Sar</taxon>
        <taxon>Alveolata</taxon>
        <taxon>Dinophyceae</taxon>
        <taxon>Suessiales</taxon>
        <taxon>Symbiodiniaceae</taxon>
        <taxon>Symbiodinium</taxon>
    </lineage>
</organism>
<accession>A0A1Q9C0X9</accession>
<sequence length="910" mass="102796">MDSEILKRCQVLLHCKAIDIPRFKEIWSDNTQLRFASTMNSRDWVPPDRLCTMEEQTKRNDDGRRSGRIWQNFEVSLRIPAAVYCPEQYWFMIDEYCAASLAGAGANGRVFFCHGCENQKEESRFCQESTTFSPVNAYPERCIGCAFKHAHHASYYNVKNYGDLRESESYSLARAYHIYVNDLQDVRPSDDLKELLRRLRRCCPIAYKAVGKVVSAYGGIRSTPEYALVYPIWGRTKQLSWDRAYGQAGHLCFIAYYDAGNAAYAGFIKTLLSPQERIELFRGNENPHEDLLGGVFELTLGFLILAIRFPGLFDRWGDVDTVNACINGFEKCFIRYSARESITLITARTPKKRKPAKADPEIEKEVQEILKALPSSRFLAVPASITLQPTLGVTGSEARGVEDTYFDSSQGVEVPRLVPDDSVDPDGQPDEEEIADKPQDLNIANAAKAKAWDALNMLFNGNIWVLRRLLDHNVERERQDFVRRCASQVTEESSDGTTIGHNMDTRILDTIAFPTVTTVAFLRSFPQKKHNSVIQHGTTLPPNEYTWFAKDAAKTALRFIQKDLRHHIGREDRGIYLRNSPIPTILCDEGGWVKLDWNKVTCSRSGSDQRTPMVTLFIVDLIREGRADTSMEIPRQEIACAPEEADAIPVEDDNMIMEDEPQPEVDNDGDARMDNEDARTVAEPEMEIDVDEAEGEEHAAEAKEMFDDGKRHDALGPWGHLSEAKYTAKLTRARQAGANIYQGPPGFLRQDSADDNGSFYDRLELEVQPRMAVVELNLNKDTCLPFRWLVAPAAANYFERMWAVEMSDDNVPRLTSPSAIVDRKLGAQKAANLRPADKMFIIDSVRDRELPGQHIRHYTLRKALLAKVSFDGTSLQKVSIEGYKFYSHGARLGAYGPPLASRSALDSPCY</sequence>
<proteinExistence type="predicted"/>
<evidence type="ECO:0000313" key="1">
    <source>
        <dbReference type="EMBL" id="OLP76572.1"/>
    </source>
</evidence>
<dbReference type="Proteomes" id="UP000186817">
    <property type="component" value="Unassembled WGS sequence"/>
</dbReference>
<protein>
    <submittedName>
        <fullName evidence="1">Uncharacterized protein</fullName>
    </submittedName>
</protein>
<comment type="caution">
    <text evidence="1">The sequence shown here is derived from an EMBL/GenBank/DDBJ whole genome shotgun (WGS) entry which is preliminary data.</text>
</comment>
<keyword evidence="2" id="KW-1185">Reference proteome</keyword>
<dbReference type="AlphaFoldDB" id="A0A1Q9C0X9"/>
<dbReference type="OrthoDB" id="449659at2759"/>
<name>A0A1Q9C0X9_SYMMI</name>